<dbReference type="AlphaFoldDB" id="T5LUK3"/>
<dbReference type="EMBL" id="ACDP02000023">
    <property type="protein sequence ID" value="EQM95168.1"/>
    <property type="molecule type" value="Genomic_DNA"/>
</dbReference>
<evidence type="ECO:0000313" key="3">
    <source>
        <dbReference type="Proteomes" id="UP000003973"/>
    </source>
</evidence>
<protein>
    <submittedName>
        <fullName evidence="2">Uncharacterized protein</fullName>
    </submittedName>
</protein>
<feature type="region of interest" description="Disordered" evidence="1">
    <location>
        <begin position="38"/>
        <end position="62"/>
    </location>
</feature>
<name>T5LUK3_9BURK</name>
<proteinExistence type="predicted"/>
<sequence length="160" mass="17789">MKYGMRRKTARNYASGGPGLQQRTGPVTAKQLKTLISGSYSGKGSVKNREQKMETKNNKPKGKQGIAFDLVKKFPGISSVEMKSIAGFPCAAILSHLYTQGFLIRVGKKANYHYFVNPQPGKNEVLHCSRVEAKGAGWNSFIENCKLYDRLHSNFVRMSV</sequence>
<feature type="compositionally biased region" description="Basic residues" evidence="1">
    <location>
        <begin position="1"/>
        <end position="10"/>
    </location>
</feature>
<evidence type="ECO:0000313" key="2">
    <source>
        <dbReference type="EMBL" id="EQM95168.1"/>
    </source>
</evidence>
<keyword evidence="3" id="KW-1185">Reference proteome</keyword>
<dbReference type="RefSeq" id="WP_020995106.1">
    <property type="nucleotide sequence ID" value="NZ_CABMNL010000001.1"/>
</dbReference>
<reference evidence="2" key="1">
    <citation type="submission" date="2011-10" db="EMBL/GenBank/DDBJ databases">
        <title>The Genome Sequence of Oxalobacter formigenes HOxBLS.</title>
        <authorList>
            <consortium name="The Broad Institute Genome Sequencing Platform"/>
            <person name="Earl A."/>
            <person name="Ward D."/>
            <person name="Feldgarden M."/>
            <person name="Gevers D."/>
            <person name="Allison M.J."/>
            <person name="Humphrey S."/>
            <person name="Young S.K."/>
            <person name="Zeng Q."/>
            <person name="Gargeya S."/>
            <person name="Fitzgerald M."/>
            <person name="Haas B."/>
            <person name="Abouelleil A."/>
            <person name="Alvarado L."/>
            <person name="Arachchi H.M."/>
            <person name="Berlin A."/>
            <person name="Brown A."/>
            <person name="Chapman S.B."/>
            <person name="Chen Z."/>
            <person name="Dunbar C."/>
            <person name="Freedman E."/>
            <person name="Gearin G."/>
            <person name="Goldberg J."/>
            <person name="Griggs A."/>
            <person name="Gujja S."/>
            <person name="Heiman D."/>
            <person name="Howarth C."/>
            <person name="Larson L."/>
            <person name="Lui A."/>
            <person name="MacDonald P.J.P."/>
            <person name="Montmayeur A."/>
            <person name="Murphy C."/>
            <person name="Neiman D."/>
            <person name="Pearson M."/>
            <person name="Priest M."/>
            <person name="Roberts A."/>
            <person name="Saif S."/>
            <person name="Shea T."/>
            <person name="Shenoy N."/>
            <person name="Sisk P."/>
            <person name="Stolte C."/>
            <person name="Sykes S."/>
            <person name="Wortman J."/>
            <person name="Nusbaum C."/>
            <person name="Birren B."/>
        </authorList>
    </citation>
    <scope>NUCLEOTIDE SEQUENCE [LARGE SCALE GENOMIC DNA]</scope>
    <source>
        <strain evidence="2">HOxBLS</strain>
    </source>
</reference>
<accession>T5LUK3</accession>
<feature type="compositionally biased region" description="Basic and acidic residues" evidence="1">
    <location>
        <begin position="47"/>
        <end position="57"/>
    </location>
</feature>
<dbReference type="Proteomes" id="UP000003973">
    <property type="component" value="Unassembled WGS sequence"/>
</dbReference>
<dbReference type="HOGENOM" id="CLU_1650441_0_0_4"/>
<evidence type="ECO:0000256" key="1">
    <source>
        <dbReference type="SAM" id="MobiDB-lite"/>
    </source>
</evidence>
<feature type="region of interest" description="Disordered" evidence="1">
    <location>
        <begin position="1"/>
        <end position="26"/>
    </location>
</feature>
<organism evidence="2 3">
    <name type="scientific">Oxalobacter paraformigenes</name>
    <dbReference type="NCBI Taxonomy" id="556268"/>
    <lineage>
        <taxon>Bacteria</taxon>
        <taxon>Pseudomonadati</taxon>
        <taxon>Pseudomonadota</taxon>
        <taxon>Betaproteobacteria</taxon>
        <taxon>Burkholderiales</taxon>
        <taxon>Oxalobacteraceae</taxon>
        <taxon>Oxalobacter</taxon>
    </lineage>
</organism>
<gene>
    <name evidence="2" type="ORF">OFAG_02264</name>
</gene>
<comment type="caution">
    <text evidence="2">The sequence shown here is derived from an EMBL/GenBank/DDBJ whole genome shotgun (WGS) entry which is preliminary data.</text>
</comment>